<keyword evidence="6" id="KW-0808">Transferase</keyword>
<evidence type="ECO:0000256" key="6">
    <source>
        <dbReference type="ARBA" id="ARBA00022679"/>
    </source>
</evidence>
<evidence type="ECO:0000256" key="9">
    <source>
        <dbReference type="ARBA" id="ARBA00022777"/>
    </source>
</evidence>
<dbReference type="SMART" id="SM00388">
    <property type="entry name" value="HisKA"/>
    <property type="match status" value="1"/>
</dbReference>
<evidence type="ECO:0000256" key="2">
    <source>
        <dbReference type="ARBA" id="ARBA00004651"/>
    </source>
</evidence>
<dbReference type="CDD" id="cd06225">
    <property type="entry name" value="HAMP"/>
    <property type="match status" value="1"/>
</dbReference>
<keyword evidence="12" id="KW-0902">Two-component regulatory system</keyword>
<dbReference type="GO" id="GO:0000155">
    <property type="term" value="F:phosphorelay sensor kinase activity"/>
    <property type="evidence" value="ECO:0007669"/>
    <property type="project" value="InterPro"/>
</dbReference>
<evidence type="ECO:0000259" key="16">
    <source>
        <dbReference type="PROSITE" id="PS50885"/>
    </source>
</evidence>
<dbReference type="RefSeq" id="WP_022014903.1">
    <property type="nucleotide sequence ID" value="NZ_DBGBRS010000042.1"/>
</dbReference>
<proteinExistence type="predicted"/>
<evidence type="ECO:0000256" key="11">
    <source>
        <dbReference type="ARBA" id="ARBA00022989"/>
    </source>
</evidence>
<dbReference type="InterPro" id="IPR036890">
    <property type="entry name" value="HATPase_C_sf"/>
</dbReference>
<dbReference type="Proteomes" id="UP000050833">
    <property type="component" value="Unassembled WGS sequence"/>
</dbReference>
<dbReference type="Gene3D" id="6.10.340.10">
    <property type="match status" value="1"/>
</dbReference>
<evidence type="ECO:0000256" key="3">
    <source>
        <dbReference type="ARBA" id="ARBA00012438"/>
    </source>
</evidence>
<feature type="transmembrane region" description="Helical" evidence="14">
    <location>
        <begin position="84"/>
        <end position="105"/>
    </location>
</feature>
<keyword evidence="9" id="KW-0418">Kinase</keyword>
<dbReference type="GO" id="GO:0005886">
    <property type="term" value="C:plasma membrane"/>
    <property type="evidence" value="ECO:0007669"/>
    <property type="project" value="UniProtKB-SubCell"/>
</dbReference>
<dbReference type="InterPro" id="IPR003660">
    <property type="entry name" value="HAMP_dom"/>
</dbReference>
<evidence type="ECO:0000256" key="4">
    <source>
        <dbReference type="ARBA" id="ARBA00022475"/>
    </source>
</evidence>
<dbReference type="PANTHER" id="PTHR45528:SF1">
    <property type="entry name" value="SENSOR HISTIDINE KINASE CPXA"/>
    <property type="match status" value="1"/>
</dbReference>
<evidence type="ECO:0000256" key="13">
    <source>
        <dbReference type="ARBA" id="ARBA00023136"/>
    </source>
</evidence>
<dbReference type="Pfam" id="PF00512">
    <property type="entry name" value="HisKA"/>
    <property type="match status" value="1"/>
</dbReference>
<dbReference type="InterPro" id="IPR005467">
    <property type="entry name" value="His_kinase_dom"/>
</dbReference>
<dbReference type="InterPro" id="IPR003594">
    <property type="entry name" value="HATPase_dom"/>
</dbReference>
<dbReference type="PRINTS" id="PR00344">
    <property type="entry name" value="BCTRLSENSOR"/>
</dbReference>
<dbReference type="PROSITE" id="PS50109">
    <property type="entry name" value="HIS_KIN"/>
    <property type="match status" value="1"/>
</dbReference>
<dbReference type="SUPFAM" id="SSF47384">
    <property type="entry name" value="Homodimeric domain of signal transducing histidine kinase"/>
    <property type="match status" value="1"/>
</dbReference>
<keyword evidence="8" id="KW-0547">Nucleotide-binding</keyword>
<gene>
    <name evidence="17" type="ORF">APZ18_10535</name>
</gene>
<name>A0AAW3JS03_9FIRM</name>
<evidence type="ECO:0000256" key="10">
    <source>
        <dbReference type="ARBA" id="ARBA00022840"/>
    </source>
</evidence>
<dbReference type="SMART" id="SM00387">
    <property type="entry name" value="HATPase_c"/>
    <property type="match status" value="1"/>
</dbReference>
<evidence type="ECO:0000259" key="15">
    <source>
        <dbReference type="PROSITE" id="PS50109"/>
    </source>
</evidence>
<dbReference type="PROSITE" id="PS50885">
    <property type="entry name" value="HAMP"/>
    <property type="match status" value="1"/>
</dbReference>
<dbReference type="InterPro" id="IPR050398">
    <property type="entry name" value="HssS/ArlS-like"/>
</dbReference>
<evidence type="ECO:0000256" key="12">
    <source>
        <dbReference type="ARBA" id="ARBA00023012"/>
    </source>
</evidence>
<feature type="domain" description="Histidine kinase" evidence="15">
    <location>
        <begin position="175"/>
        <end position="392"/>
    </location>
</feature>
<evidence type="ECO:0000256" key="1">
    <source>
        <dbReference type="ARBA" id="ARBA00000085"/>
    </source>
</evidence>
<keyword evidence="5" id="KW-0597">Phosphoprotein</keyword>
<evidence type="ECO:0000313" key="18">
    <source>
        <dbReference type="Proteomes" id="UP000050833"/>
    </source>
</evidence>
<keyword evidence="10" id="KW-0067">ATP-binding</keyword>
<dbReference type="InterPro" id="IPR004358">
    <property type="entry name" value="Sig_transdc_His_kin-like_C"/>
</dbReference>
<dbReference type="InterPro" id="IPR003661">
    <property type="entry name" value="HisK_dim/P_dom"/>
</dbReference>
<keyword evidence="11 14" id="KW-1133">Transmembrane helix</keyword>
<dbReference type="CDD" id="cd00082">
    <property type="entry name" value="HisKA"/>
    <property type="match status" value="1"/>
</dbReference>
<evidence type="ECO:0000256" key="14">
    <source>
        <dbReference type="SAM" id="Phobius"/>
    </source>
</evidence>
<evidence type="ECO:0000256" key="5">
    <source>
        <dbReference type="ARBA" id="ARBA00022553"/>
    </source>
</evidence>
<keyword evidence="4" id="KW-1003">Cell membrane</keyword>
<dbReference type="Pfam" id="PF02518">
    <property type="entry name" value="HATPase_c"/>
    <property type="match status" value="1"/>
</dbReference>
<reference evidence="17 18" key="1">
    <citation type="submission" date="2015-10" db="EMBL/GenBank/DDBJ databases">
        <title>Butyribacter intestini gen. nov., sp. nov., a butyric acid-producing bacterium of the family Lachnospiraceae isolated from the human faeces.</title>
        <authorList>
            <person name="Zou Y."/>
            <person name="Xue W."/>
            <person name="Luo G."/>
            <person name="Lv M."/>
        </authorList>
    </citation>
    <scope>NUCLEOTIDE SEQUENCE [LARGE SCALE GENOMIC DNA]</scope>
    <source>
        <strain evidence="17 18">TF01-11</strain>
    </source>
</reference>
<evidence type="ECO:0000256" key="8">
    <source>
        <dbReference type="ARBA" id="ARBA00022741"/>
    </source>
</evidence>
<dbReference type="CDD" id="cd00075">
    <property type="entry name" value="HATPase"/>
    <property type="match status" value="1"/>
</dbReference>
<dbReference type="PANTHER" id="PTHR45528">
    <property type="entry name" value="SENSOR HISTIDINE KINASE CPXA"/>
    <property type="match status" value="1"/>
</dbReference>
<organism evidence="17 18">
    <name type="scientific">Butyribacter intestini</name>
    <dbReference type="NCBI Taxonomy" id="1703332"/>
    <lineage>
        <taxon>Bacteria</taxon>
        <taxon>Bacillati</taxon>
        <taxon>Bacillota</taxon>
        <taxon>Clostridia</taxon>
        <taxon>Lachnospirales</taxon>
        <taxon>Lachnospiraceae</taxon>
        <taxon>Butyribacter</taxon>
    </lineage>
</organism>
<dbReference type="GO" id="GO:0005524">
    <property type="term" value="F:ATP binding"/>
    <property type="evidence" value="ECO:0007669"/>
    <property type="project" value="UniProtKB-KW"/>
</dbReference>
<comment type="caution">
    <text evidence="17">The sequence shown here is derived from an EMBL/GenBank/DDBJ whole genome shotgun (WGS) entry which is preliminary data.</text>
</comment>
<keyword evidence="13 14" id="KW-0472">Membrane</keyword>
<dbReference type="Gene3D" id="1.10.287.130">
    <property type="match status" value="1"/>
</dbReference>
<feature type="domain" description="HAMP" evidence="16">
    <location>
        <begin position="108"/>
        <end position="160"/>
    </location>
</feature>
<dbReference type="SUPFAM" id="SSF55874">
    <property type="entry name" value="ATPase domain of HSP90 chaperone/DNA topoisomerase II/histidine kinase"/>
    <property type="match status" value="1"/>
</dbReference>
<keyword evidence="7 14" id="KW-0812">Transmembrane</keyword>
<evidence type="ECO:0000313" key="17">
    <source>
        <dbReference type="EMBL" id="KQC85130.1"/>
    </source>
</evidence>
<evidence type="ECO:0000256" key="7">
    <source>
        <dbReference type="ARBA" id="ARBA00022692"/>
    </source>
</evidence>
<dbReference type="InterPro" id="IPR036097">
    <property type="entry name" value="HisK_dim/P_sf"/>
</dbReference>
<dbReference type="AlphaFoldDB" id="A0AAW3JS03"/>
<dbReference type="Gene3D" id="3.30.565.10">
    <property type="entry name" value="Histidine kinase-like ATPase, C-terminal domain"/>
    <property type="match status" value="1"/>
</dbReference>
<comment type="catalytic activity">
    <reaction evidence="1">
        <text>ATP + protein L-histidine = ADP + protein N-phospho-L-histidine.</text>
        <dbReference type="EC" id="2.7.13.3"/>
    </reaction>
</comment>
<comment type="subcellular location">
    <subcellularLocation>
        <location evidence="2">Cell membrane</location>
        <topology evidence="2">Multi-pass membrane protein</topology>
    </subcellularLocation>
</comment>
<feature type="transmembrane region" description="Helical" evidence="14">
    <location>
        <begin position="13"/>
        <end position="38"/>
    </location>
</feature>
<protein>
    <recommendedName>
        <fullName evidence="3">histidine kinase</fullName>
        <ecNumber evidence="3">2.7.13.3</ecNumber>
    </recommendedName>
</protein>
<accession>A0AAW3JS03</accession>
<dbReference type="EC" id="2.7.13.3" evidence="3"/>
<keyword evidence="18" id="KW-1185">Reference proteome</keyword>
<sequence length="405" mass="46354">MKHSLFKSLRAELIFYVAVSMFLSVITEFACGVGLYILSTALGISYRGYGRSDMNIVGRKAGEHIPKTNFFTYQAIRRWDKTTLIFVMFVILFFLFLFFVMYFMLITKNLTADIGYISGSIAHMAFSEGAEKIEVRRQDEIGEIAIQVNRMSEKIDTLMRSERDVLQANKDMITCVAHDLRTPLTSVIGYLQLAADMEKFSEQERHKYAEIAMRKANRLQGLIEELFSYTKLMSGEITLHKSEIDIVKLVEQMVEEFYPQFCENNLEYELSQNVSSCIINADGELMARAVQNLISNAIKYGKDGKRVFVEVEKFEKEIQVRVTNFGLIIPKESLERIFERFYRVEDSRSMQTGGTGLGLNIARQIVVLHGGMIKVESDIDGTIFTIALPLEKAEKDKERLVNITE</sequence>
<dbReference type="FunFam" id="3.30.565.10:FF:000013">
    <property type="entry name" value="Two-component sensor histidine kinase"/>
    <property type="match status" value="1"/>
</dbReference>
<dbReference type="EMBL" id="LLKB01000005">
    <property type="protein sequence ID" value="KQC85130.1"/>
    <property type="molecule type" value="Genomic_DNA"/>
</dbReference>